<evidence type="ECO:0000313" key="3">
    <source>
        <dbReference type="Proteomes" id="UP000032803"/>
    </source>
</evidence>
<dbReference type="KEGG" id="lha:LHA_1891"/>
<proteinExistence type="predicted"/>
<dbReference type="AlphaFoldDB" id="A0A0A8UQ90"/>
<dbReference type="InterPro" id="IPR036397">
    <property type="entry name" value="RNaseH_sf"/>
</dbReference>
<evidence type="ECO:0000313" key="2">
    <source>
        <dbReference type="EMBL" id="CEK10923.1"/>
    </source>
</evidence>
<protein>
    <recommendedName>
        <fullName evidence="1">Predicted 3'-5' exonuclease PolB-like domain-containing protein</fullName>
    </recommendedName>
</protein>
<dbReference type="STRING" id="449.LHA_1891"/>
<dbReference type="InterPro" id="IPR012337">
    <property type="entry name" value="RNaseH-like_sf"/>
</dbReference>
<organism evidence="2 3">
    <name type="scientific">Legionella hackeliae</name>
    <dbReference type="NCBI Taxonomy" id="449"/>
    <lineage>
        <taxon>Bacteria</taxon>
        <taxon>Pseudomonadati</taxon>
        <taxon>Pseudomonadota</taxon>
        <taxon>Gammaproteobacteria</taxon>
        <taxon>Legionellales</taxon>
        <taxon>Legionellaceae</taxon>
        <taxon>Legionella</taxon>
    </lineage>
</organism>
<gene>
    <name evidence="2" type="ORF">LHA_1891</name>
</gene>
<dbReference type="Pfam" id="PF10108">
    <property type="entry name" value="DNA_pol_B_exo2"/>
    <property type="match status" value="1"/>
</dbReference>
<dbReference type="GO" id="GO:0003676">
    <property type="term" value="F:nucleic acid binding"/>
    <property type="evidence" value="ECO:0007669"/>
    <property type="project" value="InterPro"/>
</dbReference>
<sequence length="281" mass="32533">MKKSISQNNQAMLVCAKLLSTLIYKMSILVFDIETIPDVEAGRKLYDLQDLSDEDTVSALSALRRLKVGNDFLPHYLQKVVAISLVLSQGSQLKVWSLGDEQSDEKDLIQRFFSGVEKYTPTLVSWNGCGFDLPVLHYRSLLHGISAPTYWENGENHQHFRWNNYLNRFHYRHLDLMDILAAYQNKAFAPLDEIASMLGFPGKMGMSGAKVWDEYSQGNLKKIRDYCETDVLNTYCVYLRFELMRGALNQNEYANQIENLRNYLQSQADKNHLQEFLQRMH</sequence>
<dbReference type="Proteomes" id="UP000032803">
    <property type="component" value="Chromosome I"/>
</dbReference>
<dbReference type="CDD" id="cd05782">
    <property type="entry name" value="DNA_polB_like1_exo"/>
    <property type="match status" value="1"/>
</dbReference>
<dbReference type="InterPro" id="IPR019288">
    <property type="entry name" value="3'-5'_exonuclease_PolB-like"/>
</dbReference>
<dbReference type="Gene3D" id="3.30.420.10">
    <property type="entry name" value="Ribonuclease H-like superfamily/Ribonuclease H"/>
    <property type="match status" value="1"/>
</dbReference>
<reference evidence="3" key="1">
    <citation type="submission" date="2014-09" db="EMBL/GenBank/DDBJ databases">
        <authorList>
            <person name="Gomez-Valero L."/>
        </authorList>
    </citation>
    <scope>NUCLEOTIDE SEQUENCE [LARGE SCALE GENOMIC DNA]</scope>
    <source>
        <strain evidence="3">ATCC35250</strain>
    </source>
</reference>
<dbReference type="HOGENOM" id="CLU_069554_1_0_6"/>
<name>A0A0A8UQ90_LEGHA</name>
<accession>A0A0A8UQ90</accession>
<dbReference type="SUPFAM" id="SSF53098">
    <property type="entry name" value="Ribonuclease H-like"/>
    <property type="match status" value="1"/>
</dbReference>
<dbReference type="PATRIC" id="fig|449.7.peg.2240"/>
<keyword evidence="3" id="KW-1185">Reference proteome</keyword>
<feature type="domain" description="Predicted 3'-5' exonuclease PolB-like" evidence="1">
    <location>
        <begin position="70"/>
        <end position="279"/>
    </location>
</feature>
<dbReference type="EMBL" id="LN681225">
    <property type="protein sequence ID" value="CEK10923.1"/>
    <property type="molecule type" value="Genomic_DNA"/>
</dbReference>
<evidence type="ECO:0000259" key="1">
    <source>
        <dbReference type="Pfam" id="PF10108"/>
    </source>
</evidence>